<dbReference type="EMBL" id="FOFR01000037">
    <property type="protein sequence ID" value="SES34981.1"/>
    <property type="molecule type" value="Genomic_DNA"/>
</dbReference>
<dbReference type="Proteomes" id="UP000199352">
    <property type="component" value="Unassembled WGS sequence"/>
</dbReference>
<reference evidence="2" key="1">
    <citation type="submission" date="2016-10" db="EMBL/GenBank/DDBJ databases">
        <authorList>
            <person name="Varghese N."/>
            <person name="Submissions S."/>
        </authorList>
    </citation>
    <scope>NUCLEOTIDE SEQUENCE [LARGE SCALE GENOMIC DNA]</scope>
    <source>
        <strain evidence="2">CGMCC 4.3525</strain>
    </source>
</reference>
<dbReference type="AlphaFoldDB" id="A0A1H9WMD0"/>
<sequence>MEVDAALYRASGTGPIGIAAKVVSGLASLIGPPLSMAGTIADKVSDGLDVILESQDDDPVLGLHWTMVSAGGGGQVLRPGHLLVANTPQGSLPEDLNIVNDRLHAGGTPLTGVDFLVLRIECRTERDEYWLPELEELRVRAVDAYLQGQLETFNNLRITAISRAMTCPDHSRQDTVRLAKLVADRIDEVKQVGAVPREESGLARVLSSELPHHDEVHGMTLADLIDT</sequence>
<name>A0A1H9WMD0_9PSEU</name>
<gene>
    <name evidence="1" type="ORF">SAMN05216188_13710</name>
</gene>
<protein>
    <submittedName>
        <fullName evidence="1">Uncharacterized protein</fullName>
    </submittedName>
</protein>
<dbReference type="OrthoDB" id="3604898at2"/>
<organism evidence="1 2">
    <name type="scientific">Lentzea xinjiangensis</name>
    <dbReference type="NCBI Taxonomy" id="402600"/>
    <lineage>
        <taxon>Bacteria</taxon>
        <taxon>Bacillati</taxon>
        <taxon>Actinomycetota</taxon>
        <taxon>Actinomycetes</taxon>
        <taxon>Pseudonocardiales</taxon>
        <taxon>Pseudonocardiaceae</taxon>
        <taxon>Lentzea</taxon>
    </lineage>
</organism>
<accession>A0A1H9WMD0</accession>
<keyword evidence="2" id="KW-1185">Reference proteome</keyword>
<proteinExistence type="predicted"/>
<evidence type="ECO:0000313" key="1">
    <source>
        <dbReference type="EMBL" id="SES34981.1"/>
    </source>
</evidence>
<evidence type="ECO:0000313" key="2">
    <source>
        <dbReference type="Proteomes" id="UP000199352"/>
    </source>
</evidence>
<dbReference type="RefSeq" id="WP_089962075.1">
    <property type="nucleotide sequence ID" value="NZ_FOFR01000037.1"/>
</dbReference>